<dbReference type="PROSITE" id="PS50199">
    <property type="entry name" value="ZF_RANBP2_2"/>
    <property type="match status" value="3"/>
</dbReference>
<accession>A0A6G0ZIV1</accession>
<dbReference type="Pfam" id="PF06886">
    <property type="entry name" value="TPX2"/>
    <property type="match status" value="1"/>
</dbReference>
<evidence type="ECO:0000256" key="5">
    <source>
        <dbReference type="ARBA" id="ARBA00005885"/>
    </source>
</evidence>
<keyword evidence="10" id="KW-0509">mRNA transport</keyword>
<dbReference type="Proteomes" id="UP000478052">
    <property type="component" value="Unassembled WGS sequence"/>
</dbReference>
<evidence type="ECO:0000256" key="17">
    <source>
        <dbReference type="ARBA" id="ARBA00023212"/>
    </source>
</evidence>
<evidence type="ECO:0000256" key="1">
    <source>
        <dbReference type="ARBA" id="ARBA00001947"/>
    </source>
</evidence>
<evidence type="ECO:0000256" key="14">
    <source>
        <dbReference type="ARBA" id="ARBA00023125"/>
    </source>
</evidence>
<evidence type="ECO:0000256" key="21">
    <source>
        <dbReference type="ARBA" id="ARBA00078197"/>
    </source>
</evidence>
<dbReference type="PANTHER" id="PTHR23193">
    <property type="entry name" value="NUCLEAR PORE COMPLEX PROTEIN NUP"/>
    <property type="match status" value="1"/>
</dbReference>
<keyword evidence="18" id="KW-0539">Nucleus</keyword>
<feature type="domain" description="RanBP2-type" evidence="25">
    <location>
        <begin position="678"/>
        <end position="711"/>
    </location>
</feature>
<feature type="non-terminal residue" evidence="26">
    <location>
        <position position="1708"/>
    </location>
</feature>
<proteinExistence type="inferred from homology"/>
<evidence type="ECO:0000256" key="11">
    <source>
        <dbReference type="ARBA" id="ARBA00022833"/>
    </source>
</evidence>
<dbReference type="GO" id="GO:0008139">
    <property type="term" value="F:nuclear localization sequence binding"/>
    <property type="evidence" value="ECO:0007669"/>
    <property type="project" value="TreeGrafter"/>
</dbReference>
<keyword evidence="11" id="KW-0862">Zinc</keyword>
<evidence type="ECO:0000256" key="8">
    <source>
        <dbReference type="ARBA" id="ARBA00022723"/>
    </source>
</evidence>
<keyword evidence="13" id="KW-0811">Translocation</keyword>
<evidence type="ECO:0000256" key="7">
    <source>
        <dbReference type="ARBA" id="ARBA00022490"/>
    </source>
</evidence>
<dbReference type="InterPro" id="IPR026054">
    <property type="entry name" value="Nucleoporin"/>
</dbReference>
<dbReference type="GO" id="GO:0003677">
    <property type="term" value="F:DNA binding"/>
    <property type="evidence" value="ECO:0007669"/>
    <property type="project" value="UniProtKB-KW"/>
</dbReference>
<evidence type="ECO:0000256" key="23">
    <source>
        <dbReference type="PROSITE-ProRule" id="PRU00322"/>
    </source>
</evidence>
<evidence type="ECO:0000313" key="27">
    <source>
        <dbReference type="Proteomes" id="UP000478052"/>
    </source>
</evidence>
<feature type="region of interest" description="Disordered" evidence="24">
    <location>
        <begin position="1486"/>
        <end position="1505"/>
    </location>
</feature>
<dbReference type="InterPro" id="IPR001876">
    <property type="entry name" value="Znf_RanBP2"/>
</dbReference>
<keyword evidence="9 23" id="KW-0863">Zinc-finger</keyword>
<feature type="region of interest" description="Disordered" evidence="24">
    <location>
        <begin position="646"/>
        <end position="668"/>
    </location>
</feature>
<name>A0A6G0ZIV1_APHCR</name>
<evidence type="ECO:0000256" key="22">
    <source>
        <dbReference type="ARBA" id="ARBA00079437"/>
    </source>
</evidence>
<feature type="domain" description="RanBP2-type" evidence="25">
    <location>
        <begin position="759"/>
        <end position="788"/>
    </location>
</feature>
<evidence type="ECO:0000256" key="2">
    <source>
        <dbReference type="ARBA" id="ARBA00004126"/>
    </source>
</evidence>
<keyword evidence="17" id="KW-0206">Cytoskeleton</keyword>
<keyword evidence="6" id="KW-0813">Transport</keyword>
<dbReference type="GO" id="GO:0008270">
    <property type="term" value="F:zinc ion binding"/>
    <property type="evidence" value="ECO:0007669"/>
    <property type="project" value="UniProtKB-KW"/>
</dbReference>
<evidence type="ECO:0000259" key="25">
    <source>
        <dbReference type="PROSITE" id="PS50199"/>
    </source>
</evidence>
<evidence type="ECO:0000256" key="20">
    <source>
        <dbReference type="ARBA" id="ARBA00068609"/>
    </source>
</evidence>
<feature type="compositionally biased region" description="Basic and acidic residues" evidence="24">
    <location>
        <begin position="647"/>
        <end position="663"/>
    </location>
</feature>
<evidence type="ECO:0000313" key="26">
    <source>
        <dbReference type="EMBL" id="KAF0770868.1"/>
    </source>
</evidence>
<evidence type="ECO:0000256" key="18">
    <source>
        <dbReference type="ARBA" id="ARBA00023242"/>
    </source>
</evidence>
<comment type="caution">
    <text evidence="26">The sequence shown here is derived from an EMBL/GenBank/DDBJ whole genome shotgun (WGS) entry which is preliminary data.</text>
</comment>
<dbReference type="SUPFAM" id="SSF90209">
    <property type="entry name" value="Ran binding protein zinc finger-like"/>
    <property type="match status" value="1"/>
</dbReference>
<dbReference type="EMBL" id="VUJU01000376">
    <property type="protein sequence ID" value="KAF0770868.1"/>
    <property type="molecule type" value="Genomic_DNA"/>
</dbReference>
<evidence type="ECO:0000256" key="3">
    <source>
        <dbReference type="ARBA" id="ARBA00004245"/>
    </source>
</evidence>
<feature type="region of interest" description="Disordered" evidence="24">
    <location>
        <begin position="460"/>
        <end position="480"/>
    </location>
</feature>
<evidence type="ECO:0000256" key="12">
    <source>
        <dbReference type="ARBA" id="ARBA00022927"/>
    </source>
</evidence>
<dbReference type="SMART" id="SM00547">
    <property type="entry name" value="ZnF_RBZ"/>
    <property type="match status" value="3"/>
</dbReference>
<keyword evidence="15" id="KW-0906">Nuclear pore complex</keyword>
<protein>
    <recommendedName>
        <fullName evidence="20">Nuclear pore complex protein Nup153</fullName>
    </recommendedName>
    <alternativeName>
        <fullName evidence="22">153 kDa nucleoporin</fullName>
    </alternativeName>
    <alternativeName>
        <fullName evidence="21">Nucleoporin Nup153</fullName>
    </alternativeName>
</protein>
<keyword evidence="14" id="KW-0238">DNA-binding</keyword>
<keyword evidence="27" id="KW-1185">Reference proteome</keyword>
<reference evidence="26 27" key="1">
    <citation type="submission" date="2019-08" db="EMBL/GenBank/DDBJ databases">
        <title>Whole genome of Aphis craccivora.</title>
        <authorList>
            <person name="Voronova N.V."/>
            <person name="Shulinski R.S."/>
            <person name="Bandarenka Y.V."/>
            <person name="Zhorov D.G."/>
            <person name="Warner D."/>
        </authorList>
    </citation>
    <scope>NUCLEOTIDE SEQUENCE [LARGE SCALE GENOMIC DNA]</scope>
    <source>
        <strain evidence="26">180601</strain>
        <tissue evidence="26">Whole Body</tissue>
    </source>
</reference>
<dbReference type="GO" id="GO:0051028">
    <property type="term" value="P:mRNA transport"/>
    <property type="evidence" value="ECO:0007669"/>
    <property type="project" value="UniProtKB-KW"/>
</dbReference>
<evidence type="ECO:0000256" key="4">
    <source>
        <dbReference type="ARBA" id="ARBA00004567"/>
    </source>
</evidence>
<comment type="similarity">
    <text evidence="19">Belongs to the NUP153 family.</text>
</comment>
<evidence type="ECO:0000256" key="19">
    <source>
        <dbReference type="ARBA" id="ARBA00060842"/>
    </source>
</evidence>
<dbReference type="PROSITE" id="PS01358">
    <property type="entry name" value="ZF_RANBP2_1"/>
    <property type="match status" value="3"/>
</dbReference>
<dbReference type="GO" id="GO:0006606">
    <property type="term" value="P:protein import into nucleus"/>
    <property type="evidence" value="ECO:0007669"/>
    <property type="project" value="TreeGrafter"/>
</dbReference>
<dbReference type="GO" id="GO:0005856">
    <property type="term" value="C:cytoskeleton"/>
    <property type="evidence" value="ECO:0007669"/>
    <property type="project" value="UniProtKB-SubCell"/>
</dbReference>
<sequence length="1708" mass="191036">MKPYDKSNSFMRRVTKRVSEYIPGMTWMNTLISDAQTDDDRTSMTENDDQPPVKKLCTSNNSFTNTKYPPTNSTDNHRGSNANALLPEISAVTCIPSTSKQSPKFTSQLSSPLGCRDAGNRAGIRGKPAGYVKRKCDVVDLSNINRPDSKTVFNFASSTPTIITTTNQPIKTSLKRSLHLDNSSTSNEFLTPTSSKLIKPRENELHQQSSLKFHETSTNQVPSASFRWDTFVNYGELSERQKLFAQKSPLNCSQVMYGGSSARSSLSKILGNTPPIHRKAVIPISSTNNSEIRTTSSILLEHISTKTPNTIQTEACFHIFMSSIYRFNNISDVSDLTDKLGHSASCVVNVTKNGCPLTLFCEPQTQYQQQRSFKGLRVVYLSVITVSSMDIMLNTTTIPHALLNVGRSLLTLNQGKKQPSHNKEIEENKFIIQPKVHQRHKAVQKNVPVKVESTIKILETTPEKSDSKSSEVSSNYSGRVDSNTTRKLRVNLSKKGRVLKSDELEMPTEVNLPKVSLSMTSLPSIDLSNTNVEDNEFTFNQPLTIEQFSSQIVEKTSRKKHKMTLKKAQNTNIEINSKDQSSTKIPSTNFNSSTSETFVKESTKVSITNNDTSVENSNKNDKVSEFRFIDDDSSKNILKTSLPCSDSKLESTKPEDKDYDNSPKKSVSINKNQLVPEKSSTELKKWSCDACLYSNDADKIECMACQTPKCEKTQTPVLNVIKSSTWTCDTCWVPNKNEIEVCVACQTQKPGTTKKPVVQSITWTCDGCWVKNKNDCITCISCGTAKPGSAPENKPLPSTQFKFGLNNNTFENSGGSQFKFGFDSSKNVQPSNQFKFGSTVPFSSSDNAKSDTSVNEFKFGMVIDKTDKPLDTFKFGTDSKSSLPIKKVVDGTHINNIDNSETKFKFGFEMHPYHSDGQFKFGQSASTNKPTAQFKFGSDKIENEKKTVHQNPVVDSNLVKQSTNEFKSLVNNKNEESEKTLELQNQSNKRKVNDINENASPKALYSSIVSNSNNSNSLINVGYKNEDLSKEKCVWDNKVKNIENKPIMNFGSIQPVQSATENTNQLVNGHSNPIETLNEEQKPGLIKTSQLFSFGSLAKQDLNVPVDQKSPKMFTFGSTTNDNKSFASPLMGSSSFPSTAPVFGASNSIFGSVTTTSTPATLGSSIPTPQFSFGSLAPQVTNSFFSKSSNDNDKKPLAQTSNSFNATNVGFSFGAQSPPVFSVPNAGGSIKMSATDEDLTKCTTNNIFSQPNTKQPIKLDPNAPISINFTGGATTQFTAKPETTEPPTKRKILKPVRRIRTMNKDDDLFEFDAPKTFVNLYEIANANDDGADRFFDIVEKMESAKSEPNLGIVKKSTVNDHDVLEENKENFSPDDQFDDQNINSLAHQLIRSAKKSRTSKLHNRHSITVEGIEVELPRIKHHAMITRLDELENTPKLDLRTRSVVKSEYKYEHIKSGSQENLILDKSSKKFMSIAEKVRNFFNNTPPRFHSKPTVSAGSKPNKSQKIKVLNSQGGVQVVENKELGHGGIKVLEKQLHTVPKPFSFESRKLCATKPQSVKSTEQPWSFKARPATVLKKKPFVPKHEKKYTEPKNIRLNTERRAQEWMVFELEIKEKFSQYEENSRMRQEEMKKKEMELIKNMRQQTIHKPEPIKKYKPVLIRKSGRPITVPHSPRFSIRPNRNCLNSISEQLYLMIIKHARFFYVIISM</sequence>
<keyword evidence="16" id="KW-0472">Membrane</keyword>
<organism evidence="26 27">
    <name type="scientific">Aphis craccivora</name>
    <name type="common">Cowpea aphid</name>
    <dbReference type="NCBI Taxonomy" id="307492"/>
    <lineage>
        <taxon>Eukaryota</taxon>
        <taxon>Metazoa</taxon>
        <taxon>Ecdysozoa</taxon>
        <taxon>Arthropoda</taxon>
        <taxon>Hexapoda</taxon>
        <taxon>Insecta</taxon>
        <taxon>Pterygota</taxon>
        <taxon>Neoptera</taxon>
        <taxon>Paraneoptera</taxon>
        <taxon>Hemiptera</taxon>
        <taxon>Sternorrhyncha</taxon>
        <taxon>Aphidomorpha</taxon>
        <taxon>Aphidoidea</taxon>
        <taxon>Aphididae</taxon>
        <taxon>Aphidini</taxon>
        <taxon>Aphis</taxon>
        <taxon>Aphis</taxon>
    </lineage>
</organism>
<comment type="similarity">
    <text evidence="5">Belongs to the TPX2 family.</text>
</comment>
<dbReference type="InterPro" id="IPR027329">
    <property type="entry name" value="TPX2_C"/>
</dbReference>
<dbReference type="InterPro" id="IPR036443">
    <property type="entry name" value="Znf_RanBP2_sf"/>
</dbReference>
<evidence type="ECO:0000256" key="10">
    <source>
        <dbReference type="ARBA" id="ARBA00022816"/>
    </source>
</evidence>
<dbReference type="GO" id="GO:0031965">
    <property type="term" value="C:nuclear membrane"/>
    <property type="evidence" value="ECO:0007669"/>
    <property type="project" value="UniProtKB-SubCell"/>
</dbReference>
<dbReference type="GO" id="GO:0017056">
    <property type="term" value="F:structural constituent of nuclear pore"/>
    <property type="evidence" value="ECO:0007669"/>
    <property type="project" value="TreeGrafter"/>
</dbReference>
<feature type="domain" description="RanBP2-type" evidence="25">
    <location>
        <begin position="722"/>
        <end position="751"/>
    </location>
</feature>
<feature type="compositionally biased region" description="Polar residues" evidence="24">
    <location>
        <begin position="1493"/>
        <end position="1505"/>
    </location>
</feature>
<dbReference type="Pfam" id="PF00641">
    <property type="entry name" value="Zn_ribbon_RanBP"/>
    <property type="match status" value="1"/>
</dbReference>
<dbReference type="OrthoDB" id="79830at2759"/>
<comment type="subcellular location">
    <subcellularLocation>
        <location evidence="3">Cytoplasm</location>
        <location evidence="3">Cytoskeleton</location>
    </subcellularLocation>
    <subcellularLocation>
        <location evidence="2">Nucleus membrane</location>
    </subcellularLocation>
    <subcellularLocation>
        <location evidence="4">Nucleus</location>
        <location evidence="4">Nuclear pore complex</location>
    </subcellularLocation>
</comment>
<feature type="region of interest" description="Disordered" evidence="24">
    <location>
        <begin position="565"/>
        <end position="595"/>
    </location>
</feature>
<dbReference type="GO" id="GO:0006405">
    <property type="term" value="P:RNA export from nucleus"/>
    <property type="evidence" value="ECO:0007669"/>
    <property type="project" value="TreeGrafter"/>
</dbReference>
<evidence type="ECO:0000256" key="6">
    <source>
        <dbReference type="ARBA" id="ARBA00022448"/>
    </source>
</evidence>
<evidence type="ECO:0000256" key="9">
    <source>
        <dbReference type="ARBA" id="ARBA00022771"/>
    </source>
</evidence>
<keyword evidence="7" id="KW-0963">Cytoplasm</keyword>
<feature type="compositionally biased region" description="Polar residues" evidence="24">
    <location>
        <begin position="57"/>
        <end position="79"/>
    </location>
</feature>
<evidence type="ECO:0000256" key="24">
    <source>
        <dbReference type="SAM" id="MobiDB-lite"/>
    </source>
</evidence>
<gene>
    <name evidence="26" type="ORF">FWK35_00004832</name>
</gene>
<keyword evidence="8" id="KW-0479">Metal-binding</keyword>
<evidence type="ECO:0000256" key="13">
    <source>
        <dbReference type="ARBA" id="ARBA00023010"/>
    </source>
</evidence>
<feature type="region of interest" description="Disordered" evidence="24">
    <location>
        <begin position="38"/>
        <end position="79"/>
    </location>
</feature>
<keyword evidence="12" id="KW-0653">Protein transport</keyword>
<feature type="compositionally biased region" description="Polar residues" evidence="24">
    <location>
        <begin position="567"/>
        <end position="586"/>
    </location>
</feature>
<dbReference type="GO" id="GO:0005643">
    <property type="term" value="C:nuclear pore"/>
    <property type="evidence" value="ECO:0007669"/>
    <property type="project" value="UniProtKB-SubCell"/>
</dbReference>
<dbReference type="PANTHER" id="PTHR23193:SF23">
    <property type="entry name" value="NUCLEAR PORE COMPLEX PROTEIN NUP153"/>
    <property type="match status" value="1"/>
</dbReference>
<evidence type="ECO:0000256" key="15">
    <source>
        <dbReference type="ARBA" id="ARBA00023132"/>
    </source>
</evidence>
<comment type="cofactor">
    <cofactor evidence="1">
        <name>Zn(2+)</name>
        <dbReference type="ChEBI" id="CHEBI:29105"/>
    </cofactor>
</comment>
<evidence type="ECO:0000256" key="16">
    <source>
        <dbReference type="ARBA" id="ARBA00023136"/>
    </source>
</evidence>
<dbReference type="Gene3D" id="4.10.1060.10">
    <property type="entry name" value="Zinc finger, RanBP2-type"/>
    <property type="match status" value="3"/>
</dbReference>